<comment type="caution">
    <text evidence="4">The sequence shown here is derived from an EMBL/GenBank/DDBJ whole genome shotgun (WGS) entry which is preliminary data.</text>
</comment>
<sequence>MKRIVFSLLAATTLFAVGCSSDSASSSSTNTVEDASAEHAGGHTYSCPMHPEVTSTKAGETCPKCGMKLEHTDLPANGKTYQMKLETAPEQFKAGQVVPLAFRPQEAGNEAAPVPLAVVHEKKIHLIIVSKDLSQFYHEHPEYTAQGNYVVNYTFPKGGEYVLFQDYTPDGAGHQLGRQAVTVQGPAAAPVKFSNDDMQWAQDGYQATLSFDKPLQTGTLLGMNITISKDGQPVTNLENYLGALGHVVVISEDTEKYLHVHPEDQADKGPRIAFNTNFEAAGRYRVFLQFNHGGRIHTGDFTINVPAQPAS</sequence>
<feature type="signal peptide" evidence="2">
    <location>
        <begin position="1"/>
        <end position="16"/>
    </location>
</feature>
<keyword evidence="2" id="KW-0732">Signal</keyword>
<keyword evidence="5" id="KW-1185">Reference proteome</keyword>
<dbReference type="InterPro" id="IPR045800">
    <property type="entry name" value="HMBD"/>
</dbReference>
<feature type="chain" id="PRO_5047124634" description="Heavy metal binding domain-containing protein" evidence="2">
    <location>
        <begin position="17"/>
        <end position="311"/>
    </location>
</feature>
<accession>A0ABP8IYW3</accession>
<gene>
    <name evidence="4" type="ORF">GCM10023186_20240</name>
</gene>
<feature type="region of interest" description="Disordered" evidence="1">
    <location>
        <begin position="21"/>
        <end position="44"/>
    </location>
</feature>
<evidence type="ECO:0000313" key="5">
    <source>
        <dbReference type="Proteomes" id="UP001500454"/>
    </source>
</evidence>
<reference evidence="5" key="1">
    <citation type="journal article" date="2019" name="Int. J. Syst. Evol. Microbiol.">
        <title>The Global Catalogue of Microorganisms (GCM) 10K type strain sequencing project: providing services to taxonomists for standard genome sequencing and annotation.</title>
        <authorList>
            <consortium name="The Broad Institute Genomics Platform"/>
            <consortium name="The Broad Institute Genome Sequencing Center for Infectious Disease"/>
            <person name="Wu L."/>
            <person name="Ma J."/>
        </authorList>
    </citation>
    <scope>NUCLEOTIDE SEQUENCE [LARGE SCALE GENOMIC DNA]</scope>
    <source>
        <strain evidence="5">JCM 17924</strain>
    </source>
</reference>
<dbReference type="EMBL" id="BAABHA010000004">
    <property type="protein sequence ID" value="GAA4381095.1"/>
    <property type="molecule type" value="Genomic_DNA"/>
</dbReference>
<dbReference type="Proteomes" id="UP001500454">
    <property type="component" value="Unassembled WGS sequence"/>
</dbReference>
<feature type="domain" description="Heavy metal binding" evidence="3">
    <location>
        <begin position="45"/>
        <end position="71"/>
    </location>
</feature>
<evidence type="ECO:0000256" key="1">
    <source>
        <dbReference type="SAM" id="MobiDB-lite"/>
    </source>
</evidence>
<protein>
    <recommendedName>
        <fullName evidence="3">Heavy metal binding domain-containing protein</fullName>
    </recommendedName>
</protein>
<evidence type="ECO:0000256" key="2">
    <source>
        <dbReference type="SAM" id="SignalP"/>
    </source>
</evidence>
<organism evidence="4 5">
    <name type="scientific">Hymenobacter koreensis</name>
    <dbReference type="NCBI Taxonomy" id="1084523"/>
    <lineage>
        <taxon>Bacteria</taxon>
        <taxon>Pseudomonadati</taxon>
        <taxon>Bacteroidota</taxon>
        <taxon>Cytophagia</taxon>
        <taxon>Cytophagales</taxon>
        <taxon>Hymenobacteraceae</taxon>
        <taxon>Hymenobacter</taxon>
    </lineage>
</organism>
<evidence type="ECO:0000313" key="4">
    <source>
        <dbReference type="EMBL" id="GAA4381095.1"/>
    </source>
</evidence>
<evidence type="ECO:0000259" key="3">
    <source>
        <dbReference type="Pfam" id="PF19335"/>
    </source>
</evidence>
<proteinExistence type="predicted"/>
<name>A0ABP8IYW3_9BACT</name>
<dbReference type="Pfam" id="PF19335">
    <property type="entry name" value="HMBD"/>
    <property type="match status" value="1"/>
</dbReference>
<dbReference type="RefSeq" id="WP_345223820.1">
    <property type="nucleotide sequence ID" value="NZ_BAABHA010000004.1"/>
</dbReference>
<dbReference type="PROSITE" id="PS51257">
    <property type="entry name" value="PROKAR_LIPOPROTEIN"/>
    <property type="match status" value="1"/>
</dbReference>